<comment type="caution">
    <text evidence="2">The sequence shown here is derived from an EMBL/GenBank/DDBJ whole genome shotgun (WGS) entry which is preliminary data.</text>
</comment>
<evidence type="ECO:0000256" key="1">
    <source>
        <dbReference type="SAM" id="Phobius"/>
    </source>
</evidence>
<dbReference type="AlphaFoldDB" id="A0A8J6E0U0"/>
<keyword evidence="1" id="KW-0812">Transmembrane</keyword>
<keyword evidence="1" id="KW-1133">Transmembrane helix</keyword>
<keyword evidence="1" id="KW-0472">Membrane</keyword>
<reference evidence="2" key="1">
    <citation type="submission" date="2021-05" db="EMBL/GenBank/DDBJ databases">
        <title>A free-living protist that lacks canonical eukaryotic 1 DNA replication and segregation systems.</title>
        <authorList>
            <person name="Salas-Leiva D.E."/>
            <person name="Tromer E.C."/>
            <person name="Curtis B.A."/>
            <person name="Jerlstrom-Hultqvist J."/>
            <person name="Kolisko M."/>
            <person name="Yi Z."/>
            <person name="Salas-Leiva J.S."/>
            <person name="Gallot-Lavallee L."/>
            <person name="Kops G.J.P.L."/>
            <person name="Archibald J.M."/>
            <person name="Simpson A.G.B."/>
            <person name="Roger A.J."/>
        </authorList>
    </citation>
    <scope>NUCLEOTIDE SEQUENCE</scope>
    <source>
        <strain evidence="2">BICM</strain>
    </source>
</reference>
<sequence length="1065" mass="111803">MEAYFGQTGNSQQLSFSLGTELTVDDLEEHHFSASVPEIRQTDTGDVFLSEFHTIHTRDSDGNQRPCLMTFRRDSEHGRWTVSLNFLTGVEPDQAVMQSAQNDLNAKVTAYLRNRDFVSASGERIPVRDHNLFGNLVSVHYTPIPEPDPEPIVVQPVPMIAFSSEDDTEPEIEFETESEEETSRPFYNEGKMMSGATWLELLRERIMEFIEQVPYKPFIAAGAGVTIPLGCCLCLLCCIVLMIATILAICLPTSIYVIYKFLWSDTVTFDNLEITGLGTFANITAFNSTLHGIELEDAIMNSLVLDSLTVTDLTTLGSTSLWEVTSPNVISLPELEVTGELTSSSITSATLNATDKVTAVIVNGTSQVIGADISATTAQFTTVDATNMTATDSMDTVNMTVSGNLDADTTGNVTALTLDTLTVTTLLTSSGNTVCANLTSDNITSPLVYVNGDFTADVGTITTLTSPTGTITTLTSTDATIENLDVTTTATIQDLDVTANVDAATLTTSGLATMESATVTSTLTAGAIDTDSIVSDSANFDNVVVQVKIDVPTLNCTGTGTIATLESTEATISTATVSTATITDLTVEDSCTLGDATADSMDVSTTLSASHVDTYSTRTRLMTTDVLIATDEVEFSGTIESTAVATFSKLNATAFACDRSAFSGPMYFVDDLTSRALILDSSTPSSAAFYGARINRTEDTISLNGVPLTQLHSPVPVSEYSSVSSTTAGSYIGVATSYTGKPVIGAVRSSNAYLITCMDIQCNNTNTNGPIGTFTMSTGVRNIVPIPYGVDSFTSVFFIDSSSDAYIRTCDSLDCTSISAANQYAISTSAGGNLAATRIMVGTATKPLLVYYDTTSSLVKLVQCTTLTCSTRTELTAVDLSAGSPTTVAVEIEHVPGVGVLVAVSADTINTVELVACTTLSCSAVDAATSILTGLTGACKPVFGATPTGTPLIACGTGTTVRVARLDTSAEMSIDLAALGISLSGPFGVAFTNAPEISGPSGFTLALVDNTGSNLYVYGCYDPTCSANSGLIGVDSVADGTFVAQVGDAVMTKSTTTAYRVNAFR</sequence>
<protein>
    <submittedName>
        <fullName evidence="2">Uncharacterized protein</fullName>
    </submittedName>
</protein>
<name>A0A8J6E0U0_9EUKA</name>
<organism evidence="2 3">
    <name type="scientific">Carpediemonas membranifera</name>
    <dbReference type="NCBI Taxonomy" id="201153"/>
    <lineage>
        <taxon>Eukaryota</taxon>
        <taxon>Metamonada</taxon>
        <taxon>Carpediemonas-like organisms</taxon>
        <taxon>Carpediemonas</taxon>
    </lineage>
</organism>
<dbReference type="EMBL" id="JAHDYR010000011">
    <property type="protein sequence ID" value="KAG9395529.1"/>
    <property type="molecule type" value="Genomic_DNA"/>
</dbReference>
<dbReference type="Proteomes" id="UP000717585">
    <property type="component" value="Unassembled WGS sequence"/>
</dbReference>
<feature type="transmembrane region" description="Helical" evidence="1">
    <location>
        <begin position="218"/>
        <end position="249"/>
    </location>
</feature>
<evidence type="ECO:0000313" key="2">
    <source>
        <dbReference type="EMBL" id="KAG9395529.1"/>
    </source>
</evidence>
<keyword evidence="3" id="KW-1185">Reference proteome</keyword>
<evidence type="ECO:0000313" key="3">
    <source>
        <dbReference type="Proteomes" id="UP000717585"/>
    </source>
</evidence>
<gene>
    <name evidence="2" type="ORF">J8273_3105</name>
</gene>
<proteinExistence type="predicted"/>
<accession>A0A8J6E0U0</accession>